<dbReference type="Pfam" id="PF18348">
    <property type="entry name" value="SH3_16"/>
    <property type="match status" value="1"/>
</dbReference>
<dbReference type="InterPro" id="IPR038765">
    <property type="entry name" value="Papain-like_cys_pep_sf"/>
</dbReference>
<dbReference type="EMBL" id="BAAAFI010000038">
    <property type="protein sequence ID" value="GAA0880029.1"/>
    <property type="molecule type" value="Genomic_DNA"/>
</dbReference>
<protein>
    <recommendedName>
        <fullName evidence="1">Bacterial dipeptidyl-peptidase SH3 domain-containing protein</fullName>
    </recommendedName>
</protein>
<proteinExistence type="predicted"/>
<accession>A0ABN1N2N2</accession>
<dbReference type="SUPFAM" id="SSF54001">
    <property type="entry name" value="Cysteine proteinases"/>
    <property type="match status" value="1"/>
</dbReference>
<dbReference type="RefSeq" id="WP_343853036.1">
    <property type="nucleotide sequence ID" value="NZ_BAAAFI010000038.1"/>
</dbReference>
<dbReference type="InterPro" id="IPR041382">
    <property type="entry name" value="SH3_16"/>
</dbReference>
<evidence type="ECO:0000259" key="1">
    <source>
        <dbReference type="Pfam" id="PF18348"/>
    </source>
</evidence>
<dbReference type="Proteomes" id="UP001500469">
    <property type="component" value="Unassembled WGS sequence"/>
</dbReference>
<organism evidence="2 3">
    <name type="scientific">Algoriphagus jejuensis</name>
    <dbReference type="NCBI Taxonomy" id="419934"/>
    <lineage>
        <taxon>Bacteria</taxon>
        <taxon>Pseudomonadati</taxon>
        <taxon>Bacteroidota</taxon>
        <taxon>Cytophagia</taxon>
        <taxon>Cytophagales</taxon>
        <taxon>Cyclobacteriaceae</taxon>
        <taxon>Algoriphagus</taxon>
    </lineage>
</organism>
<comment type="caution">
    <text evidence="2">The sequence shown here is derived from an EMBL/GenBank/DDBJ whole genome shotgun (WGS) entry which is preliminary data.</text>
</comment>
<evidence type="ECO:0000313" key="3">
    <source>
        <dbReference type="Proteomes" id="UP001500469"/>
    </source>
</evidence>
<keyword evidence="3" id="KW-1185">Reference proteome</keyword>
<sequence>MQKENSSEWPLIDAYGICRQTILPVYRQPTFDSGLVTQLLFGECYEINGLTSDRQWFRIFHQDTGMGGWVWATLIKEITGDEYQKFLNRDFQVVTSPIAAIEYLGSSLYLLPGSRLHFSELELFNWQDHVGFTGNSRPHVVQAEREELVEIGLSFLNAPFQAGGRSIFGLDDEQGFALILAIAGYSWISGKIPGKSVEPEAALPGDLFIFRDLEKQKSHFGLFLGSEEILCLDNRMKVSDLDEWEDFLRNNTGEQVVLDTRVIVT</sequence>
<evidence type="ECO:0000313" key="2">
    <source>
        <dbReference type="EMBL" id="GAA0880029.1"/>
    </source>
</evidence>
<gene>
    <name evidence="2" type="ORF">GCM10009119_29990</name>
</gene>
<reference evidence="2 3" key="1">
    <citation type="journal article" date="2019" name="Int. J. Syst. Evol. Microbiol.">
        <title>The Global Catalogue of Microorganisms (GCM) 10K type strain sequencing project: providing services to taxonomists for standard genome sequencing and annotation.</title>
        <authorList>
            <consortium name="The Broad Institute Genomics Platform"/>
            <consortium name="The Broad Institute Genome Sequencing Center for Infectious Disease"/>
            <person name="Wu L."/>
            <person name="Ma J."/>
        </authorList>
    </citation>
    <scope>NUCLEOTIDE SEQUENCE [LARGE SCALE GENOMIC DNA]</scope>
    <source>
        <strain evidence="2 3">JCM 16112</strain>
    </source>
</reference>
<feature type="domain" description="Bacterial dipeptidyl-peptidase SH3" evidence="1">
    <location>
        <begin position="25"/>
        <end position="70"/>
    </location>
</feature>
<dbReference type="Gene3D" id="2.30.30.40">
    <property type="entry name" value="SH3 Domains"/>
    <property type="match status" value="1"/>
</dbReference>
<name>A0ABN1N2N2_9BACT</name>